<reference evidence="2 3" key="1">
    <citation type="submission" date="2019-09" db="EMBL/GenBank/DDBJ databases">
        <title>Biological control of the noxious weed angled onion (Allium triquetrum) thwarted by endophytic bacteria in Victoria, Australia.</title>
        <authorList>
            <person name="Tehranchian P."/>
            <person name="Adair R.J."/>
            <person name="Van T.H."/>
            <person name="Morrison P.D."/>
            <person name="Williams H."/>
            <person name="Lawrie A.C."/>
        </authorList>
    </citation>
    <scope>NUCLEOTIDE SEQUENCE [LARGE SCALE GENOMIC DNA]</scope>
    <source>
        <strain evidence="2 3">RPTAtOch1</strain>
    </source>
</reference>
<feature type="chain" id="PRO_5024279476" evidence="1">
    <location>
        <begin position="24"/>
        <end position="185"/>
    </location>
</feature>
<evidence type="ECO:0000313" key="3">
    <source>
        <dbReference type="Proteomes" id="UP000327108"/>
    </source>
</evidence>
<dbReference type="Proteomes" id="UP000327108">
    <property type="component" value="Unassembled WGS sequence"/>
</dbReference>
<accession>A0A5N1JVW3</accession>
<evidence type="ECO:0000313" key="2">
    <source>
        <dbReference type="EMBL" id="KAA9367358.1"/>
    </source>
</evidence>
<comment type="caution">
    <text evidence="2">The sequence shown here is derived from an EMBL/GenBank/DDBJ whole genome shotgun (WGS) entry which is preliminary data.</text>
</comment>
<evidence type="ECO:0000256" key="1">
    <source>
        <dbReference type="SAM" id="SignalP"/>
    </source>
</evidence>
<protein>
    <submittedName>
        <fullName evidence="2">Invasion associated locus B family protein</fullName>
    </submittedName>
</protein>
<keyword evidence="3" id="KW-1185">Reference proteome</keyword>
<dbReference type="InterPro" id="IPR010642">
    <property type="entry name" value="Invasion_prot_B"/>
</dbReference>
<sequence>MLRATFGVVLLLLCEVIPAAAQAQNHRYFLKPSEVALPKGAQWGEIRRSIQPFENWTLICDENLKRKEKTCNVSQIITDQAGVAIFSWSLAATKNGEPFLLLRVPPLVEKQQALKVSFPGRAKPVVLDYKGCDDKICLAMLPVGPITREHIDRESDVTIGFSQNRQPVEIVVPLKGLKAALNAIH</sequence>
<organism evidence="2 3">
    <name type="scientific">Ochrobactrum quorumnocens</name>
    <dbReference type="NCBI Taxonomy" id="271865"/>
    <lineage>
        <taxon>Bacteria</taxon>
        <taxon>Pseudomonadati</taxon>
        <taxon>Pseudomonadota</taxon>
        <taxon>Alphaproteobacteria</taxon>
        <taxon>Hyphomicrobiales</taxon>
        <taxon>Brucellaceae</taxon>
        <taxon>Brucella/Ochrobactrum group</taxon>
        <taxon>Ochrobactrum</taxon>
    </lineage>
</organism>
<dbReference type="InterPro" id="IPR038696">
    <property type="entry name" value="IalB_sf"/>
</dbReference>
<gene>
    <name evidence="2" type="ORF">F3W84_14555</name>
</gene>
<dbReference type="Gene3D" id="2.60.40.1880">
    <property type="entry name" value="Invasion associated locus B (IalB) protein"/>
    <property type="match status" value="1"/>
</dbReference>
<name>A0A5N1JVW3_9HYPH</name>
<proteinExistence type="predicted"/>
<feature type="signal peptide" evidence="1">
    <location>
        <begin position="1"/>
        <end position="23"/>
    </location>
</feature>
<dbReference type="AlphaFoldDB" id="A0A5N1JVW3"/>
<keyword evidence="1" id="KW-0732">Signal</keyword>
<dbReference type="Pfam" id="PF06776">
    <property type="entry name" value="IalB"/>
    <property type="match status" value="1"/>
</dbReference>
<dbReference type="EMBL" id="VYXQ01000013">
    <property type="protein sequence ID" value="KAA9367358.1"/>
    <property type="molecule type" value="Genomic_DNA"/>
</dbReference>